<organism evidence="2 3">
    <name type="scientific">Paludisphaera mucosa</name>
    <dbReference type="NCBI Taxonomy" id="3030827"/>
    <lineage>
        <taxon>Bacteria</taxon>
        <taxon>Pseudomonadati</taxon>
        <taxon>Planctomycetota</taxon>
        <taxon>Planctomycetia</taxon>
        <taxon>Isosphaerales</taxon>
        <taxon>Isosphaeraceae</taxon>
        <taxon>Paludisphaera</taxon>
    </lineage>
</organism>
<gene>
    <name evidence="2" type="ORF">PZE19_14630</name>
</gene>
<reference evidence="2 3" key="1">
    <citation type="submission" date="2023-03" db="EMBL/GenBank/DDBJ databases">
        <title>Paludisphaera mucosa sp. nov. a novel planctomycete from northern fen.</title>
        <authorList>
            <person name="Ivanova A."/>
        </authorList>
    </citation>
    <scope>NUCLEOTIDE SEQUENCE [LARGE SCALE GENOMIC DNA]</scope>
    <source>
        <strain evidence="2 3">Pla2</strain>
    </source>
</reference>
<keyword evidence="1" id="KW-0732">Signal</keyword>
<evidence type="ECO:0000313" key="2">
    <source>
        <dbReference type="EMBL" id="MDG3005021.1"/>
    </source>
</evidence>
<evidence type="ECO:0000256" key="1">
    <source>
        <dbReference type="SAM" id="SignalP"/>
    </source>
</evidence>
<feature type="chain" id="PRO_5045254415" evidence="1">
    <location>
        <begin position="27"/>
        <end position="110"/>
    </location>
</feature>
<dbReference type="PROSITE" id="PS51257">
    <property type="entry name" value="PROKAR_LIPOPROTEIN"/>
    <property type="match status" value="1"/>
</dbReference>
<accession>A0ABT6FBY5</accession>
<dbReference type="RefSeq" id="WP_277861370.1">
    <property type="nucleotide sequence ID" value="NZ_JARRAG010000002.1"/>
</dbReference>
<protein>
    <submittedName>
        <fullName evidence="2">Uncharacterized protein</fullName>
    </submittedName>
</protein>
<proteinExistence type="predicted"/>
<comment type="caution">
    <text evidence="2">The sequence shown here is derived from an EMBL/GenBank/DDBJ whole genome shotgun (WGS) entry which is preliminary data.</text>
</comment>
<feature type="signal peptide" evidence="1">
    <location>
        <begin position="1"/>
        <end position="26"/>
    </location>
</feature>
<dbReference type="EMBL" id="JARRAG010000002">
    <property type="protein sequence ID" value="MDG3005021.1"/>
    <property type="molecule type" value="Genomic_DNA"/>
</dbReference>
<keyword evidence="3" id="KW-1185">Reference proteome</keyword>
<sequence>MNMTKRFRRGAALLAPAILAAALGCGGPPQIGADAEAFKTVDALYTAVSLREPALVDQCLAALKSLREAGKLDPAPCDALEGLAAEAKGGGWESAQSRLARFMRGQSRGR</sequence>
<dbReference type="Proteomes" id="UP001216907">
    <property type="component" value="Unassembled WGS sequence"/>
</dbReference>
<evidence type="ECO:0000313" key="3">
    <source>
        <dbReference type="Proteomes" id="UP001216907"/>
    </source>
</evidence>
<name>A0ABT6FBY5_9BACT</name>